<dbReference type="InterPro" id="IPR003609">
    <property type="entry name" value="Pan_app"/>
</dbReference>
<reference evidence="3 4" key="1">
    <citation type="submission" date="2024-02" db="EMBL/GenBank/DDBJ databases">
        <authorList>
            <person name="Chen Y."/>
            <person name="Shah S."/>
            <person name="Dougan E. K."/>
            <person name="Thang M."/>
            <person name="Chan C."/>
        </authorList>
    </citation>
    <scope>NUCLEOTIDE SEQUENCE [LARGE SCALE GENOMIC DNA]</scope>
</reference>
<accession>A0ABP0K2H0</accession>
<evidence type="ECO:0000313" key="4">
    <source>
        <dbReference type="Proteomes" id="UP001642464"/>
    </source>
</evidence>
<sequence length="435" mass="47499">MAMISCTFQALALLVVMSFAAENPRDEDGTPVVCEDRDDRWQVHGTSCEKMSAMCDDDSYGELVQAWCPVTCKRCEPSFKSQGEKDVETDRKDVELEVMPDAGDNASSVNFLEDLAGDNASSLKFLENMSNISNSSKFLAEKGKNDANGTCPAELSSAVANLSGNVSKSNISMVQNATAVEGSTTGKAILLLEELEETTLTDSNDRLPMIASQFKVLGKDPFSVSFVKMEANQSHSFRNASRNATNATGKRHEGLIAKILDLLSPTKVEVEENTSACPEGWEQVIGDVYGGDQFSGGYTHSAKSIDDCAWRCLKEPGCGSFEWSPSQKKCFRNSQTRPTHEEARGDFLFCRRQPCPRFKTKEACVGPGIASGYYSKEVSMRPGSYCIWSAGHCQAPMACTDRDCFLPDGGLPGMKLPNRYTLWISRLGLQATMAL</sequence>
<evidence type="ECO:0000259" key="2">
    <source>
        <dbReference type="PROSITE" id="PS50948"/>
    </source>
</evidence>
<gene>
    <name evidence="3" type="ORF">SCF082_LOCUS15129</name>
</gene>
<organism evidence="3 4">
    <name type="scientific">Durusdinium trenchii</name>
    <dbReference type="NCBI Taxonomy" id="1381693"/>
    <lineage>
        <taxon>Eukaryota</taxon>
        <taxon>Sar</taxon>
        <taxon>Alveolata</taxon>
        <taxon>Dinophyceae</taxon>
        <taxon>Suessiales</taxon>
        <taxon>Symbiodiniaceae</taxon>
        <taxon>Durusdinium</taxon>
    </lineage>
</organism>
<feature type="chain" id="PRO_5047356707" evidence="1">
    <location>
        <begin position="21"/>
        <end position="435"/>
    </location>
</feature>
<dbReference type="EMBL" id="CAXAMM010009646">
    <property type="protein sequence ID" value="CAK9020966.1"/>
    <property type="molecule type" value="Genomic_DNA"/>
</dbReference>
<dbReference type="Pfam" id="PF00024">
    <property type="entry name" value="PAN_1"/>
    <property type="match status" value="1"/>
</dbReference>
<proteinExistence type="predicted"/>
<evidence type="ECO:0000313" key="3">
    <source>
        <dbReference type="EMBL" id="CAK9020966.1"/>
    </source>
</evidence>
<comment type="caution">
    <text evidence="3">The sequence shown here is derived from an EMBL/GenBank/DDBJ whole genome shotgun (WGS) entry which is preliminary data.</text>
</comment>
<feature type="signal peptide" evidence="1">
    <location>
        <begin position="1"/>
        <end position="20"/>
    </location>
</feature>
<dbReference type="Gene3D" id="3.50.4.10">
    <property type="entry name" value="Hepatocyte Growth Factor"/>
    <property type="match status" value="1"/>
</dbReference>
<dbReference type="PROSITE" id="PS50948">
    <property type="entry name" value="PAN"/>
    <property type="match status" value="1"/>
</dbReference>
<feature type="domain" description="Apple" evidence="2">
    <location>
        <begin position="277"/>
        <end position="355"/>
    </location>
</feature>
<keyword evidence="1" id="KW-0732">Signal</keyword>
<name>A0ABP0K2H0_9DINO</name>
<protein>
    <submittedName>
        <fullName evidence="3">ShKT domain-containing protein</fullName>
    </submittedName>
</protein>
<keyword evidence="4" id="KW-1185">Reference proteome</keyword>
<dbReference type="Proteomes" id="UP001642464">
    <property type="component" value="Unassembled WGS sequence"/>
</dbReference>
<dbReference type="Gene3D" id="1.10.10.1940">
    <property type="match status" value="1"/>
</dbReference>
<evidence type="ECO:0000256" key="1">
    <source>
        <dbReference type="SAM" id="SignalP"/>
    </source>
</evidence>